<evidence type="ECO:0000256" key="1">
    <source>
        <dbReference type="SAM" id="MobiDB-lite"/>
    </source>
</evidence>
<feature type="region of interest" description="Disordered" evidence="1">
    <location>
        <begin position="139"/>
        <end position="163"/>
    </location>
</feature>
<evidence type="ECO:0000313" key="2">
    <source>
        <dbReference type="EMBL" id="SFF44459.1"/>
    </source>
</evidence>
<reference evidence="2 3" key="1">
    <citation type="submission" date="2016-10" db="EMBL/GenBank/DDBJ databases">
        <authorList>
            <person name="de Groot N.N."/>
        </authorList>
    </citation>
    <scope>NUCLEOTIDE SEQUENCE [LARGE SCALE GENOMIC DNA]</scope>
    <source>
        <strain evidence="2 3">CGMCC 4.3510</strain>
    </source>
</reference>
<name>A0A1I2IQA9_9ACTN</name>
<proteinExistence type="predicted"/>
<dbReference type="AlphaFoldDB" id="A0A1I2IQA9"/>
<gene>
    <name evidence="2" type="ORF">SAMN05216251_114119</name>
</gene>
<dbReference type="EMBL" id="FONG01000014">
    <property type="protein sequence ID" value="SFF44459.1"/>
    <property type="molecule type" value="Genomic_DNA"/>
</dbReference>
<evidence type="ECO:0000313" key="3">
    <source>
        <dbReference type="Proteomes" id="UP000199323"/>
    </source>
</evidence>
<sequence length="173" mass="17459">MLGLLGWGAASVLGPSSGLPDNHVAAADPRVCPDTGANNISLAEAAGHFGLVVPAAAAHLVFTASKGGLQGETDLSMRFTTTPADLIAFLGSSRLDPPSTTAKVTTGDWDVYGPGVPARPAGGPCGLNPPVARTMKYSEDGPDSGMRSSPRTLAVDGTTDPAHPVVWVTGTDL</sequence>
<protein>
    <submittedName>
        <fullName evidence="2">Uncharacterized protein</fullName>
    </submittedName>
</protein>
<keyword evidence="3" id="KW-1185">Reference proteome</keyword>
<accession>A0A1I2IQA9</accession>
<organism evidence="2 3">
    <name type="scientific">Actinacidiphila alni</name>
    <dbReference type="NCBI Taxonomy" id="380248"/>
    <lineage>
        <taxon>Bacteria</taxon>
        <taxon>Bacillati</taxon>
        <taxon>Actinomycetota</taxon>
        <taxon>Actinomycetes</taxon>
        <taxon>Kitasatosporales</taxon>
        <taxon>Streptomycetaceae</taxon>
        <taxon>Actinacidiphila</taxon>
    </lineage>
</organism>
<dbReference type="Proteomes" id="UP000199323">
    <property type="component" value="Unassembled WGS sequence"/>
</dbReference>